<keyword evidence="2" id="KW-1185">Reference proteome</keyword>
<evidence type="ECO:0000313" key="1">
    <source>
        <dbReference type="EMBL" id="MDP9849897.1"/>
    </source>
</evidence>
<organism evidence="1 2">
    <name type="scientific">Streptosporangium lutulentum</name>
    <dbReference type="NCBI Taxonomy" id="1461250"/>
    <lineage>
        <taxon>Bacteria</taxon>
        <taxon>Bacillati</taxon>
        <taxon>Actinomycetota</taxon>
        <taxon>Actinomycetes</taxon>
        <taxon>Streptosporangiales</taxon>
        <taxon>Streptosporangiaceae</taxon>
        <taxon>Streptosporangium</taxon>
    </lineage>
</organism>
<dbReference type="Proteomes" id="UP001225356">
    <property type="component" value="Unassembled WGS sequence"/>
</dbReference>
<comment type="caution">
    <text evidence="1">The sequence shown here is derived from an EMBL/GenBank/DDBJ whole genome shotgun (WGS) entry which is preliminary data.</text>
</comment>
<gene>
    <name evidence="1" type="ORF">J2853_009108</name>
</gene>
<proteinExistence type="predicted"/>
<evidence type="ECO:0008006" key="3">
    <source>
        <dbReference type="Google" id="ProtNLM"/>
    </source>
</evidence>
<protein>
    <recommendedName>
        <fullName evidence="3">Lantibiotic biosynthesis dehydratase C-term</fullName>
    </recommendedName>
</protein>
<name>A0ABT9QT06_9ACTN</name>
<dbReference type="RefSeq" id="WP_307567991.1">
    <property type="nucleotide sequence ID" value="NZ_JAUSQU010000001.1"/>
</dbReference>
<dbReference type="EMBL" id="JAUSQU010000001">
    <property type="protein sequence ID" value="MDP9849897.1"/>
    <property type="molecule type" value="Genomic_DNA"/>
</dbReference>
<evidence type="ECO:0000313" key="2">
    <source>
        <dbReference type="Proteomes" id="UP001225356"/>
    </source>
</evidence>
<reference evidence="1 2" key="1">
    <citation type="submission" date="2023-07" db="EMBL/GenBank/DDBJ databases">
        <title>Sequencing the genomes of 1000 actinobacteria strains.</title>
        <authorList>
            <person name="Klenk H.-P."/>
        </authorList>
    </citation>
    <scope>NUCLEOTIDE SEQUENCE [LARGE SCALE GENOMIC DNA]</scope>
    <source>
        <strain evidence="1 2">DSM 46740</strain>
    </source>
</reference>
<accession>A0ABT9QT06</accession>
<sequence>MADQEQAFPFPFFGAGEANYYMWAEVHVRFGREPTRSQREAIVEAVPAPLRGAVDWCEGRQLLAASGLFLHGAVVRAYAATGDEPDRIGADGWLYAAPSRIAALNADIEAWLVRIHGECPILAAYRAEDPDSGGTRLSSWHEWSLTRLPGLMPELERVLDKGTHATSMAQGIMAMARRAGNLPRLGVFAQNVISWADGPA</sequence>